<evidence type="ECO:0000256" key="2">
    <source>
        <dbReference type="ARBA" id="ARBA00012376"/>
    </source>
</evidence>
<feature type="compositionally biased region" description="Polar residues" evidence="18">
    <location>
        <begin position="285"/>
        <end position="294"/>
    </location>
</feature>
<reference evidence="20 21" key="1">
    <citation type="submission" date="2019-02" db="EMBL/GenBank/DDBJ databases">
        <title>Genome sequencing of the rare red list fungi Bondarzewia mesenterica.</title>
        <authorList>
            <person name="Buettner E."/>
            <person name="Kellner H."/>
        </authorList>
    </citation>
    <scope>NUCLEOTIDE SEQUENCE [LARGE SCALE GENOMIC DNA]</scope>
    <source>
        <strain evidence="20 21">DSM 108281</strain>
    </source>
</reference>
<dbReference type="GO" id="GO:0102265">
    <property type="term" value="F:tRNA-dihydrouridine47 synthase activity"/>
    <property type="evidence" value="ECO:0007669"/>
    <property type="project" value="UniProtKB-EC"/>
</dbReference>
<dbReference type="EC" id="1.3.1.89" evidence="2 17"/>
<dbReference type="GO" id="GO:0008270">
    <property type="term" value="F:zinc ion binding"/>
    <property type="evidence" value="ECO:0007669"/>
    <property type="project" value="UniProtKB-KW"/>
</dbReference>
<feature type="region of interest" description="Disordered" evidence="18">
    <location>
        <begin position="32"/>
        <end position="90"/>
    </location>
</feature>
<dbReference type="GO" id="GO:0050660">
    <property type="term" value="F:flavin adenine dinucleotide binding"/>
    <property type="evidence" value="ECO:0007669"/>
    <property type="project" value="UniProtKB-UniRule"/>
</dbReference>
<keyword evidence="8 16" id="KW-0863">Zinc-finger</keyword>
<dbReference type="InterPro" id="IPR000571">
    <property type="entry name" value="Znf_CCCH"/>
</dbReference>
<evidence type="ECO:0000256" key="12">
    <source>
        <dbReference type="ARBA" id="ARBA00048266"/>
    </source>
</evidence>
<feature type="region of interest" description="Disordered" evidence="18">
    <location>
        <begin position="256"/>
        <end position="294"/>
    </location>
</feature>
<dbReference type="GO" id="GO:0106414">
    <property type="term" value="F:mRNA dihydrouridine synthase activity"/>
    <property type="evidence" value="ECO:0007669"/>
    <property type="project" value="RHEA"/>
</dbReference>
<sequence length="703" mass="77752">MPELANPFPAGTAPVKREYLLTVDAKLAPVADDDAAEGSTSHSNGTTDLCGDAGEDERPSKKAKLSASEKRKLSKDEKKKQRGSNKGRRWQKVRDDLDLCWRVASGGTCEFGTECRWNHDVPAYLSAKPRDVHFPSASYLSDAPPFVKSVVDTEAGEDGEQERSSVDFSTKCPVFEETGACRHGLKCRFLGGHVRKAEDGSLSLVQDGEKKTRLTGATTEINFLDGSTQKLLRTKKYSLPITDAYLRELEVQNAKEGNPKFNAKDEPTGTPQETSEVNVVENPEQKSTADSTATVELHPSLDSSTEAIAAQADTPDVPIRFAEKRRLVWSDKTYLAPLTTVGNLPFRRLCVTLGADITCGEMGLANSFLSASKEEWSLVRRHPSETMFGVQLAGSKPSLLVPTAEVIAKECRSGVDFVDLNCGCPIDLVFRTGSGSALLDAPGKLGKILVGMNRALGEIPLTVKLRTGVKEGKNTSHKLMPRMSSEWNVSAITLHGRTRQQRYTKLADWDYIKECVEAVRAREAEEDLPRIPIFGGGDCFSSQDYWHCVENYGVDGVMIARGALIKPWIFTEIKEHREWDITSVERLELIRKVFLASHFYAEFGLNHFGSDTAGVNTTRRYLCEALSFQYRYVPIGLLELIPGRINDRAPLFRGRDELETLLASGDSRNWVKISEMFLGPAPESWSFTPKHKSNAYGNEESQG</sequence>
<dbReference type="Proteomes" id="UP000310158">
    <property type="component" value="Unassembled WGS sequence"/>
</dbReference>
<dbReference type="PROSITE" id="PS01136">
    <property type="entry name" value="UPF0034"/>
    <property type="match status" value="1"/>
</dbReference>
<dbReference type="InterPro" id="IPR035587">
    <property type="entry name" value="DUS-like_FMN-bd"/>
</dbReference>
<keyword evidence="7 17" id="KW-0819">tRNA processing</keyword>
<dbReference type="PANTHER" id="PTHR45846">
    <property type="entry name" value="TRNA-DIHYDROURIDINE(47) SYNTHASE [NAD(P)(+)]-LIKE"/>
    <property type="match status" value="1"/>
</dbReference>
<dbReference type="GO" id="GO:0003723">
    <property type="term" value="F:RNA binding"/>
    <property type="evidence" value="ECO:0007669"/>
    <property type="project" value="TreeGrafter"/>
</dbReference>
<keyword evidence="6" id="KW-0507">mRNA processing</keyword>
<comment type="similarity">
    <text evidence="17">Belongs to the dus family. Dus3 subfamily.</text>
</comment>
<evidence type="ECO:0000256" key="16">
    <source>
        <dbReference type="PROSITE-ProRule" id="PRU00723"/>
    </source>
</evidence>
<keyword evidence="11 17" id="KW-0520">NAD</keyword>
<keyword evidence="21" id="KW-1185">Reference proteome</keyword>
<evidence type="ECO:0000256" key="1">
    <source>
        <dbReference type="ARBA" id="ARBA00001917"/>
    </source>
</evidence>
<feature type="compositionally biased region" description="Basic and acidic residues" evidence="18">
    <location>
        <begin position="67"/>
        <end position="79"/>
    </location>
</feature>
<evidence type="ECO:0000256" key="14">
    <source>
        <dbReference type="ARBA" id="ARBA00049447"/>
    </source>
</evidence>
<gene>
    <name evidence="20" type="ORF">EW146_g4263</name>
</gene>
<feature type="compositionally biased region" description="Polar residues" evidence="18">
    <location>
        <begin position="38"/>
        <end position="47"/>
    </location>
</feature>
<organism evidence="20 21">
    <name type="scientific">Bondarzewia mesenterica</name>
    <dbReference type="NCBI Taxonomy" id="1095465"/>
    <lineage>
        <taxon>Eukaryota</taxon>
        <taxon>Fungi</taxon>
        <taxon>Dikarya</taxon>
        <taxon>Basidiomycota</taxon>
        <taxon>Agaricomycotina</taxon>
        <taxon>Agaricomycetes</taxon>
        <taxon>Russulales</taxon>
        <taxon>Bondarzewiaceae</taxon>
        <taxon>Bondarzewia</taxon>
    </lineage>
</organism>
<evidence type="ECO:0000256" key="3">
    <source>
        <dbReference type="ARBA" id="ARBA00022143"/>
    </source>
</evidence>
<protein>
    <recommendedName>
        <fullName evidence="3 17">tRNA-dihydrouridine(47) synthase [NAD(P)(+)]</fullName>
        <ecNumber evidence="2 17">1.3.1.89</ecNumber>
    </recommendedName>
    <alternativeName>
        <fullName evidence="17">tRNA-dihydrouridine synthase 3</fullName>
    </alternativeName>
</protein>
<evidence type="ECO:0000259" key="19">
    <source>
        <dbReference type="PROSITE" id="PS50103"/>
    </source>
</evidence>
<feature type="zinc finger region" description="C3H1-type" evidence="16">
    <location>
        <begin position="94"/>
        <end position="122"/>
    </location>
</feature>
<name>A0A4S4LV91_9AGAM</name>
<dbReference type="CDD" id="cd02801">
    <property type="entry name" value="DUS_like_FMN"/>
    <property type="match status" value="1"/>
</dbReference>
<keyword evidence="16 17" id="KW-0479">Metal-binding</keyword>
<comment type="cofactor">
    <cofactor evidence="1 17">
        <name>FMN</name>
        <dbReference type="ChEBI" id="CHEBI:58210"/>
    </cofactor>
</comment>
<keyword evidence="5 17" id="KW-0288">FMN</keyword>
<dbReference type="InterPro" id="IPR018517">
    <property type="entry name" value="tRNA_hU_synthase_CS"/>
</dbReference>
<dbReference type="Pfam" id="PF01207">
    <property type="entry name" value="Dus"/>
    <property type="match status" value="1"/>
</dbReference>
<evidence type="ECO:0000313" key="20">
    <source>
        <dbReference type="EMBL" id="THH16372.1"/>
    </source>
</evidence>
<evidence type="ECO:0000256" key="10">
    <source>
        <dbReference type="ARBA" id="ARBA00023002"/>
    </source>
</evidence>
<keyword evidence="9 17" id="KW-0521">NADP</keyword>
<proteinExistence type="inferred from homology"/>
<dbReference type="Gene3D" id="4.10.1000.10">
    <property type="entry name" value="Zinc finger, CCCH-type"/>
    <property type="match status" value="1"/>
</dbReference>
<keyword evidence="10 17" id="KW-0560">Oxidoreductase</keyword>
<evidence type="ECO:0000256" key="9">
    <source>
        <dbReference type="ARBA" id="ARBA00022857"/>
    </source>
</evidence>
<evidence type="ECO:0000256" key="15">
    <source>
        <dbReference type="ARBA" id="ARBA00049513"/>
    </source>
</evidence>
<dbReference type="Gene3D" id="3.20.20.70">
    <property type="entry name" value="Aldolase class I"/>
    <property type="match status" value="1"/>
</dbReference>
<keyword evidence="4 17" id="KW-0285">Flavoprotein</keyword>
<evidence type="ECO:0000256" key="8">
    <source>
        <dbReference type="ARBA" id="ARBA00022771"/>
    </source>
</evidence>
<dbReference type="SUPFAM" id="SSF51395">
    <property type="entry name" value="FMN-linked oxidoreductases"/>
    <property type="match status" value="1"/>
</dbReference>
<comment type="caution">
    <text evidence="20">The sequence shown here is derived from an EMBL/GenBank/DDBJ whole genome shotgun (WGS) entry which is preliminary data.</text>
</comment>
<evidence type="ECO:0000256" key="18">
    <source>
        <dbReference type="SAM" id="MobiDB-lite"/>
    </source>
</evidence>
<dbReference type="PROSITE" id="PS50103">
    <property type="entry name" value="ZF_C3H1"/>
    <property type="match status" value="1"/>
</dbReference>
<evidence type="ECO:0000256" key="6">
    <source>
        <dbReference type="ARBA" id="ARBA00022664"/>
    </source>
</evidence>
<keyword evidence="16 17" id="KW-0862">Zinc</keyword>
<evidence type="ECO:0000256" key="4">
    <source>
        <dbReference type="ARBA" id="ARBA00022630"/>
    </source>
</evidence>
<dbReference type="EMBL" id="SGPL01000161">
    <property type="protein sequence ID" value="THH16372.1"/>
    <property type="molecule type" value="Genomic_DNA"/>
</dbReference>
<comment type="catalytic activity">
    <reaction evidence="13">
        <text>a 5,6-dihydrouridine in mRNA + NAD(+) = a uridine in mRNA + NADH + H(+)</text>
        <dbReference type="Rhea" id="RHEA:69851"/>
        <dbReference type="Rhea" id="RHEA-COMP:14658"/>
        <dbReference type="Rhea" id="RHEA-COMP:17789"/>
        <dbReference type="ChEBI" id="CHEBI:15378"/>
        <dbReference type="ChEBI" id="CHEBI:57540"/>
        <dbReference type="ChEBI" id="CHEBI:57945"/>
        <dbReference type="ChEBI" id="CHEBI:65315"/>
        <dbReference type="ChEBI" id="CHEBI:74443"/>
    </reaction>
    <physiologicalReaction direction="right-to-left" evidence="13">
        <dbReference type="Rhea" id="RHEA:69853"/>
    </physiologicalReaction>
</comment>
<evidence type="ECO:0000256" key="7">
    <source>
        <dbReference type="ARBA" id="ARBA00022694"/>
    </source>
</evidence>
<feature type="domain" description="C3H1-type" evidence="19">
    <location>
        <begin position="94"/>
        <end position="122"/>
    </location>
</feature>
<evidence type="ECO:0000256" key="13">
    <source>
        <dbReference type="ARBA" id="ARBA00048342"/>
    </source>
</evidence>
<dbReference type="InterPro" id="IPR013785">
    <property type="entry name" value="Aldolase_TIM"/>
</dbReference>
<comment type="catalytic activity">
    <reaction evidence="15">
        <text>5,6-dihydrouridine(47) in tRNA + NADP(+) = uridine(47) in tRNA + NADPH + H(+)</text>
        <dbReference type="Rhea" id="RHEA:53360"/>
        <dbReference type="Rhea" id="RHEA-COMP:13539"/>
        <dbReference type="Rhea" id="RHEA-COMP:13540"/>
        <dbReference type="ChEBI" id="CHEBI:15378"/>
        <dbReference type="ChEBI" id="CHEBI:57783"/>
        <dbReference type="ChEBI" id="CHEBI:58349"/>
        <dbReference type="ChEBI" id="CHEBI:65315"/>
        <dbReference type="ChEBI" id="CHEBI:74443"/>
        <dbReference type="EC" id="1.3.1.89"/>
    </reaction>
    <physiologicalReaction direction="right-to-left" evidence="15">
        <dbReference type="Rhea" id="RHEA:53362"/>
    </physiologicalReaction>
</comment>
<dbReference type="AlphaFoldDB" id="A0A4S4LV91"/>
<comment type="catalytic activity">
    <reaction evidence="12">
        <text>5,6-dihydrouridine(47) in tRNA + NAD(+) = uridine(47) in tRNA + NADH + H(+)</text>
        <dbReference type="Rhea" id="RHEA:53364"/>
        <dbReference type="Rhea" id="RHEA-COMP:13539"/>
        <dbReference type="Rhea" id="RHEA-COMP:13540"/>
        <dbReference type="ChEBI" id="CHEBI:15378"/>
        <dbReference type="ChEBI" id="CHEBI:57540"/>
        <dbReference type="ChEBI" id="CHEBI:57945"/>
        <dbReference type="ChEBI" id="CHEBI:65315"/>
        <dbReference type="ChEBI" id="CHEBI:74443"/>
        <dbReference type="EC" id="1.3.1.89"/>
    </reaction>
    <physiologicalReaction direction="right-to-left" evidence="12">
        <dbReference type="Rhea" id="RHEA:53366"/>
    </physiologicalReaction>
</comment>
<dbReference type="PANTHER" id="PTHR45846:SF1">
    <property type="entry name" value="TRNA-DIHYDROURIDINE(47) SYNTHASE [NAD(P)(+)]-LIKE"/>
    <property type="match status" value="1"/>
</dbReference>
<evidence type="ECO:0000256" key="11">
    <source>
        <dbReference type="ARBA" id="ARBA00023027"/>
    </source>
</evidence>
<evidence type="ECO:0000256" key="5">
    <source>
        <dbReference type="ARBA" id="ARBA00022643"/>
    </source>
</evidence>
<accession>A0A4S4LV91</accession>
<comment type="catalytic activity">
    <reaction evidence="14">
        <text>a 5,6-dihydrouridine in mRNA + NADP(+) = a uridine in mRNA + NADPH + H(+)</text>
        <dbReference type="Rhea" id="RHEA:69855"/>
        <dbReference type="Rhea" id="RHEA-COMP:14658"/>
        <dbReference type="Rhea" id="RHEA-COMP:17789"/>
        <dbReference type="ChEBI" id="CHEBI:15378"/>
        <dbReference type="ChEBI" id="CHEBI:57783"/>
        <dbReference type="ChEBI" id="CHEBI:58349"/>
        <dbReference type="ChEBI" id="CHEBI:65315"/>
        <dbReference type="ChEBI" id="CHEBI:74443"/>
    </reaction>
    <physiologicalReaction direction="right-to-left" evidence="14">
        <dbReference type="Rhea" id="RHEA:69857"/>
    </physiologicalReaction>
</comment>
<evidence type="ECO:0000256" key="17">
    <source>
        <dbReference type="RuleBase" id="RU291113"/>
    </source>
</evidence>
<evidence type="ECO:0000313" key="21">
    <source>
        <dbReference type="Proteomes" id="UP000310158"/>
    </source>
</evidence>
<dbReference type="GO" id="GO:0006397">
    <property type="term" value="P:mRNA processing"/>
    <property type="evidence" value="ECO:0007669"/>
    <property type="project" value="UniProtKB-KW"/>
</dbReference>
<feature type="compositionally biased region" description="Basic residues" evidence="18">
    <location>
        <begin position="80"/>
        <end position="90"/>
    </location>
</feature>
<dbReference type="OrthoDB" id="259935at2759"/>
<comment type="function">
    <text evidence="17">Catalyzes the synthesis of dihydrouridine, a modified base found in the D-loop of most tRNAs. Specifically modifies U47 in cytoplasmic tRNAs.</text>
</comment>